<comment type="caution">
    <text evidence="1">The sequence shown here is derived from an EMBL/GenBank/DDBJ whole genome shotgun (WGS) entry which is preliminary data.</text>
</comment>
<evidence type="ECO:0000313" key="2">
    <source>
        <dbReference type="Proteomes" id="UP000789920"/>
    </source>
</evidence>
<accession>A0ACA9KDE8</accession>
<gene>
    <name evidence="1" type="ORF">RPERSI_LOCUS370</name>
</gene>
<dbReference type="Proteomes" id="UP000789920">
    <property type="component" value="Unassembled WGS sequence"/>
</dbReference>
<sequence length="83" mass="9106">MKENSHFRGLMLKKDNKAVPERSAEHVPPLTSDAKEKESEQVLKEPQLSTLNPSQIFSVDGAEAESLLATTPTIAVGKKYGKK</sequence>
<reference evidence="1" key="1">
    <citation type="submission" date="2021-06" db="EMBL/GenBank/DDBJ databases">
        <authorList>
            <person name="Kallberg Y."/>
            <person name="Tangrot J."/>
            <person name="Rosling A."/>
        </authorList>
    </citation>
    <scope>NUCLEOTIDE SEQUENCE</scope>
    <source>
        <strain evidence="1">MA461A</strain>
    </source>
</reference>
<protein>
    <submittedName>
        <fullName evidence="1">6049_t:CDS:1</fullName>
    </submittedName>
</protein>
<evidence type="ECO:0000313" key="1">
    <source>
        <dbReference type="EMBL" id="CAG8466178.1"/>
    </source>
</evidence>
<keyword evidence="2" id="KW-1185">Reference proteome</keyword>
<proteinExistence type="predicted"/>
<organism evidence="1 2">
    <name type="scientific">Racocetra persica</name>
    <dbReference type="NCBI Taxonomy" id="160502"/>
    <lineage>
        <taxon>Eukaryota</taxon>
        <taxon>Fungi</taxon>
        <taxon>Fungi incertae sedis</taxon>
        <taxon>Mucoromycota</taxon>
        <taxon>Glomeromycotina</taxon>
        <taxon>Glomeromycetes</taxon>
        <taxon>Diversisporales</taxon>
        <taxon>Gigasporaceae</taxon>
        <taxon>Racocetra</taxon>
    </lineage>
</organism>
<dbReference type="EMBL" id="CAJVQC010000276">
    <property type="protein sequence ID" value="CAG8466178.1"/>
    <property type="molecule type" value="Genomic_DNA"/>
</dbReference>
<name>A0ACA9KDE8_9GLOM</name>